<organism evidence="2 3">
    <name type="scientific">Vibrio gazogenes</name>
    <dbReference type="NCBI Taxonomy" id="687"/>
    <lineage>
        <taxon>Bacteria</taxon>
        <taxon>Pseudomonadati</taxon>
        <taxon>Pseudomonadota</taxon>
        <taxon>Gammaproteobacteria</taxon>
        <taxon>Vibrionales</taxon>
        <taxon>Vibrionaceae</taxon>
        <taxon>Vibrio</taxon>
    </lineage>
</organism>
<keyword evidence="1" id="KW-1133">Transmembrane helix</keyword>
<evidence type="ECO:0000256" key="1">
    <source>
        <dbReference type="SAM" id="Phobius"/>
    </source>
</evidence>
<feature type="transmembrane region" description="Helical" evidence="1">
    <location>
        <begin position="27"/>
        <end position="43"/>
    </location>
</feature>
<proteinExistence type="predicted"/>
<gene>
    <name evidence="2" type="ORF">BSQ33_19990</name>
</gene>
<name>A0A1Z2SLB1_VIBGA</name>
<evidence type="ECO:0000313" key="2">
    <source>
        <dbReference type="EMBL" id="ASA57988.1"/>
    </source>
</evidence>
<dbReference type="EMBL" id="CP018836">
    <property type="protein sequence ID" value="ASA57988.1"/>
    <property type="molecule type" value="Genomic_DNA"/>
</dbReference>
<sequence>MDFGYFYMSEINILFIHFVLKMESASYFYDLIMGGMTCFICLTQEKTRGFYRKTEYCTHLVSE</sequence>
<reference evidence="2 3" key="1">
    <citation type="submission" date="2016-12" db="EMBL/GenBank/DDBJ databases">
        <authorList>
            <person name="Song W.-J."/>
            <person name="Kurnit D.M."/>
        </authorList>
    </citation>
    <scope>NUCLEOTIDE SEQUENCE [LARGE SCALE GENOMIC DNA]</scope>
    <source>
        <strain evidence="2 3">ATCC 43942</strain>
    </source>
</reference>
<protein>
    <submittedName>
        <fullName evidence="2">Uncharacterized protein</fullName>
    </submittedName>
</protein>
<keyword evidence="1" id="KW-0812">Transmembrane</keyword>
<dbReference type="KEGG" id="vga:BSQ33_19990"/>
<keyword evidence="1" id="KW-0472">Membrane</keyword>
<dbReference type="Proteomes" id="UP000196708">
    <property type="component" value="Chromosome 2"/>
</dbReference>
<accession>A0A1Z2SLB1</accession>
<evidence type="ECO:0000313" key="3">
    <source>
        <dbReference type="Proteomes" id="UP000196708"/>
    </source>
</evidence>
<dbReference type="AlphaFoldDB" id="A0A1Z2SLB1"/>